<dbReference type="PANTHER" id="PTHR43280:SF31">
    <property type="entry name" value="TRANSCRIPTIONAL REGULATORY PROTEIN"/>
    <property type="match status" value="1"/>
</dbReference>
<dbReference type="Proteomes" id="UP000708298">
    <property type="component" value="Unassembled WGS sequence"/>
</dbReference>
<dbReference type="Pfam" id="PF12833">
    <property type="entry name" value="HTH_18"/>
    <property type="match status" value="1"/>
</dbReference>
<dbReference type="AlphaFoldDB" id="A0A963YRR4"/>
<dbReference type="SUPFAM" id="SSF46689">
    <property type="entry name" value="Homeodomain-like"/>
    <property type="match status" value="1"/>
</dbReference>
<evidence type="ECO:0000313" key="5">
    <source>
        <dbReference type="EMBL" id="MCB8875845.1"/>
    </source>
</evidence>
<reference evidence="5" key="2">
    <citation type="submission" date="2021-01" db="EMBL/GenBank/DDBJ databases">
        <authorList>
            <person name="Mieszkin S."/>
            <person name="Pouder E."/>
            <person name="Alain K."/>
        </authorList>
    </citation>
    <scope>NUCLEOTIDE SEQUENCE</scope>
    <source>
        <strain evidence="5">HW T2.11</strain>
    </source>
</reference>
<dbReference type="SMART" id="SM00342">
    <property type="entry name" value="HTH_ARAC"/>
    <property type="match status" value="1"/>
</dbReference>
<dbReference type="GO" id="GO:0043565">
    <property type="term" value="F:sequence-specific DNA binding"/>
    <property type="evidence" value="ECO:0007669"/>
    <property type="project" value="InterPro"/>
</dbReference>
<dbReference type="InterPro" id="IPR020449">
    <property type="entry name" value="Tscrpt_reg_AraC-type_HTH"/>
</dbReference>
<evidence type="ECO:0000313" key="6">
    <source>
        <dbReference type="Proteomes" id="UP000708298"/>
    </source>
</evidence>
<evidence type="ECO:0000256" key="3">
    <source>
        <dbReference type="ARBA" id="ARBA00023163"/>
    </source>
</evidence>
<gene>
    <name evidence="5" type="ORF">ASILVAE211_11695</name>
</gene>
<keyword evidence="3" id="KW-0804">Transcription</keyword>
<dbReference type="PROSITE" id="PS01124">
    <property type="entry name" value="HTH_ARAC_FAMILY_2"/>
    <property type="match status" value="1"/>
</dbReference>
<keyword evidence="2" id="KW-0238">DNA-binding</keyword>
<dbReference type="Gene3D" id="1.10.10.60">
    <property type="entry name" value="Homeodomain-like"/>
    <property type="match status" value="1"/>
</dbReference>
<reference evidence="5" key="1">
    <citation type="journal article" date="2021" name="Microorganisms">
        <title>Acidisoma silvae sp. nov. and Acidisomacellulosilytica sp. nov., Two Acidophilic Bacteria Isolated from Decaying Wood, Hydrolyzing Cellulose and Producing Poly-3-hydroxybutyrate.</title>
        <authorList>
            <person name="Mieszkin S."/>
            <person name="Pouder E."/>
            <person name="Uroz S."/>
            <person name="Simon-Colin C."/>
            <person name="Alain K."/>
        </authorList>
    </citation>
    <scope>NUCLEOTIDE SEQUENCE</scope>
    <source>
        <strain evidence="5">HW T2.11</strain>
    </source>
</reference>
<keyword evidence="1" id="KW-0805">Transcription regulation</keyword>
<evidence type="ECO:0000256" key="2">
    <source>
        <dbReference type="ARBA" id="ARBA00023125"/>
    </source>
</evidence>
<proteinExistence type="predicted"/>
<sequence>MNGLSLADLRLSDGAMPQVWSGHAGGFCLLRIATGQARLDMDGSSVTVKAGDLVAVRIGRRLTIADSDDLTIQAAVFPRQASGARLASHPMAAALVVLPPRQASTVFLAALLREAVERGDRLTDAEMRPLALSLVEFLAAAIAAHAVAGRVLNGSAAKNAIALRAMQVIELHLSDPDLSPALVAQYAGISLRYLQQLFEATGENANHFIRRRRLERCGEDLRDPLYAAQSISAICFRWGFSDSAYFSRIFKDVFGISPSGYRGCPRVLAA</sequence>
<dbReference type="GO" id="GO:0003700">
    <property type="term" value="F:DNA-binding transcription factor activity"/>
    <property type="evidence" value="ECO:0007669"/>
    <property type="project" value="InterPro"/>
</dbReference>
<name>A0A963YRR4_9PROT</name>
<feature type="domain" description="HTH araC/xylS-type" evidence="4">
    <location>
        <begin position="163"/>
        <end position="264"/>
    </location>
</feature>
<evidence type="ECO:0000256" key="1">
    <source>
        <dbReference type="ARBA" id="ARBA00023015"/>
    </source>
</evidence>
<keyword evidence="6" id="KW-1185">Reference proteome</keyword>
<dbReference type="InterPro" id="IPR018060">
    <property type="entry name" value="HTH_AraC"/>
</dbReference>
<accession>A0A963YRR4</accession>
<protein>
    <submittedName>
        <fullName evidence="5">Helix-turn-helix domain-containing protein</fullName>
    </submittedName>
</protein>
<dbReference type="PANTHER" id="PTHR43280">
    <property type="entry name" value="ARAC-FAMILY TRANSCRIPTIONAL REGULATOR"/>
    <property type="match status" value="1"/>
</dbReference>
<evidence type="ECO:0000259" key="4">
    <source>
        <dbReference type="PROSITE" id="PS01124"/>
    </source>
</evidence>
<comment type="caution">
    <text evidence="5">The sequence shown here is derived from an EMBL/GenBank/DDBJ whole genome shotgun (WGS) entry which is preliminary data.</text>
</comment>
<organism evidence="5 6">
    <name type="scientific">Acidisoma silvae</name>
    <dbReference type="NCBI Taxonomy" id="2802396"/>
    <lineage>
        <taxon>Bacteria</taxon>
        <taxon>Pseudomonadati</taxon>
        <taxon>Pseudomonadota</taxon>
        <taxon>Alphaproteobacteria</taxon>
        <taxon>Acetobacterales</taxon>
        <taxon>Acidocellaceae</taxon>
        <taxon>Acidisoma</taxon>
    </lineage>
</organism>
<dbReference type="RefSeq" id="WP_227321492.1">
    <property type="nucleotide sequence ID" value="NZ_JAESVB010000004.1"/>
</dbReference>
<dbReference type="PRINTS" id="PR00032">
    <property type="entry name" value="HTHARAC"/>
</dbReference>
<dbReference type="EMBL" id="JAESVB010000004">
    <property type="protein sequence ID" value="MCB8875845.1"/>
    <property type="molecule type" value="Genomic_DNA"/>
</dbReference>
<dbReference type="InterPro" id="IPR009057">
    <property type="entry name" value="Homeodomain-like_sf"/>
</dbReference>